<organism evidence="2 3">
    <name type="scientific">Cytospora schulzeri</name>
    <dbReference type="NCBI Taxonomy" id="448051"/>
    <lineage>
        <taxon>Eukaryota</taxon>
        <taxon>Fungi</taxon>
        <taxon>Dikarya</taxon>
        <taxon>Ascomycota</taxon>
        <taxon>Pezizomycotina</taxon>
        <taxon>Sordariomycetes</taxon>
        <taxon>Sordariomycetidae</taxon>
        <taxon>Diaporthales</taxon>
        <taxon>Cytosporaceae</taxon>
        <taxon>Cytospora</taxon>
    </lineage>
</organism>
<evidence type="ECO:0008006" key="4">
    <source>
        <dbReference type="Google" id="ProtNLM"/>
    </source>
</evidence>
<dbReference type="OrthoDB" id="545169at2759"/>
<dbReference type="AlphaFoldDB" id="A0A423VCK2"/>
<keyword evidence="3" id="KW-1185">Reference proteome</keyword>
<accession>A0A423VCK2</accession>
<comment type="caution">
    <text evidence="2">The sequence shown here is derived from an EMBL/GenBank/DDBJ whole genome shotgun (WGS) entry which is preliminary data.</text>
</comment>
<dbReference type="InterPro" id="IPR046366">
    <property type="entry name" value="MPAB"/>
</dbReference>
<keyword evidence="1" id="KW-1133">Transmembrane helix</keyword>
<dbReference type="STRING" id="356882.A0A423VCK2"/>
<evidence type="ECO:0000313" key="3">
    <source>
        <dbReference type="Proteomes" id="UP000283895"/>
    </source>
</evidence>
<gene>
    <name evidence="2" type="ORF">VMCG_10311</name>
</gene>
<name>A0A423VCK2_9PEZI</name>
<dbReference type="GO" id="GO:0016491">
    <property type="term" value="F:oxidoreductase activity"/>
    <property type="evidence" value="ECO:0007669"/>
    <property type="project" value="InterPro"/>
</dbReference>
<evidence type="ECO:0000256" key="1">
    <source>
        <dbReference type="SAM" id="Phobius"/>
    </source>
</evidence>
<keyword evidence="1" id="KW-0472">Membrane</keyword>
<dbReference type="PANTHER" id="PTHR36124:SF1">
    <property type="entry name" value="ER-BOUND OXYGENASE MPAB_MPAB'_RUBBER OXYGENASE CATALYTIC DOMAIN-CONTAINING PROTEIN"/>
    <property type="match status" value="1"/>
</dbReference>
<proteinExistence type="predicted"/>
<protein>
    <recommendedName>
        <fullName evidence="4">ER-bound oxygenase mpaB/mpaB'/Rubber oxygenase catalytic domain-containing protein</fullName>
    </recommendedName>
</protein>
<keyword evidence="1" id="KW-0812">Transmembrane</keyword>
<reference evidence="2 3" key="1">
    <citation type="submission" date="2015-09" db="EMBL/GenBank/DDBJ databases">
        <title>Host preference determinants of Valsa canker pathogens revealed by comparative genomics.</title>
        <authorList>
            <person name="Yin Z."/>
            <person name="Huang L."/>
        </authorList>
    </citation>
    <scope>NUCLEOTIDE SEQUENCE [LARGE SCALE GENOMIC DNA]</scope>
    <source>
        <strain evidence="2 3">03-1</strain>
    </source>
</reference>
<dbReference type="EMBL" id="LKEA01000077">
    <property type="protein sequence ID" value="ROV88637.1"/>
    <property type="molecule type" value="Genomic_DNA"/>
</dbReference>
<feature type="transmembrane region" description="Helical" evidence="1">
    <location>
        <begin position="17"/>
        <end position="36"/>
    </location>
</feature>
<dbReference type="Proteomes" id="UP000283895">
    <property type="component" value="Unassembled WGS sequence"/>
</dbReference>
<dbReference type="PANTHER" id="PTHR36124">
    <property type="match status" value="1"/>
</dbReference>
<evidence type="ECO:0000313" key="2">
    <source>
        <dbReference type="EMBL" id="ROV88637.1"/>
    </source>
</evidence>
<sequence>MTAAINIGLTGLTGLGWHTWLIATVMSYVLLCTSLRNRQRIAMQARFAQFSTDASLSKMTVSQAHAIQTWLAEQEFPLTFSAALFFALFKTYSIPSISRLLVSTGQFTHGAKARAPGSRRAALELEAVSRRAADTSILLTNMIVRPPGSVEAAEAMVRTNYLHARHRRAGRISNDDMLYTLSLFVLEPIRWTERFDWRALTSLERCAMATWFMAWGEDLDISYEPLGSTEHGAWDNGLAWLDALEAWSRGYECRASKRSNDNIVLVETLMRFIVCQVPGCLHGIVRETIALVLGPKAAEAMGLQPPRRWGESFLKAAVFVRKLVLRHLLPPRPYFLRRVYNAEKPDVKTGRYQIARWQVHPWYARTSSMDRWGPRAWLGWLSGSAKR</sequence>